<keyword evidence="2" id="KW-1185">Reference proteome</keyword>
<dbReference type="SUPFAM" id="SSF51695">
    <property type="entry name" value="PLC-like phosphodiesterases"/>
    <property type="match status" value="1"/>
</dbReference>
<sequence length="427" mass="48995">MHWNPELYDTVALYTADPTVDTSKVNDTLELRPVLQLRSGSADFYTGYYETSWSIGTPKFPGGWEKNSTEEKMTGERCLPFWIVGLRGGTPVDIRCLLINPTWMDDHKIALERLNLTSLFIPGTHNSGCFRSRTNKPGSRRDSTSRYLLTQDQDIWNQLVYGIRYLDFRVGIYPIRRSNGSHDLDDDSNFWINHDLIKVRPLVPALKDVRKFLEASKGEIIILDFHRFPVGFSGRHHRHHSLVKILQRELGEFAFPYQNEFPLLEDIWSSGKNLIISYGDDVTIGEYDWLWPPIKQMWGNKQTPPELFDYLDECMEGAKFNSSHPGLWAAMAQLTPSPFDLLFKPDFSLRDLTHQVSRSLTEWCERLWWEKANIVATDFFLENNIINLAIAANVKKAGYEFTCAEIEGSGLNGEGVDLAESGFILES</sequence>
<gene>
    <name evidence="1" type="ORF">LSTR_LSTR011819</name>
</gene>
<dbReference type="GO" id="GO:0006629">
    <property type="term" value="P:lipid metabolic process"/>
    <property type="evidence" value="ECO:0007669"/>
    <property type="project" value="InterPro"/>
</dbReference>
<dbReference type="OrthoDB" id="1046782at2759"/>
<dbReference type="PANTHER" id="PTHR13593">
    <property type="match status" value="1"/>
</dbReference>
<dbReference type="AlphaFoldDB" id="A0A482XT42"/>
<comment type="caution">
    <text evidence="1">The sequence shown here is derived from an EMBL/GenBank/DDBJ whole genome shotgun (WGS) entry which is preliminary data.</text>
</comment>
<evidence type="ECO:0000313" key="2">
    <source>
        <dbReference type="Proteomes" id="UP000291343"/>
    </source>
</evidence>
<dbReference type="PANTHER" id="PTHR13593:SF103">
    <property type="entry name" value="RE10370P"/>
    <property type="match status" value="1"/>
</dbReference>
<name>A0A482XT42_LAOST</name>
<dbReference type="SMR" id="A0A482XT42"/>
<evidence type="ECO:0000313" key="1">
    <source>
        <dbReference type="EMBL" id="RZF49295.1"/>
    </source>
</evidence>
<proteinExistence type="predicted"/>
<dbReference type="InterPro" id="IPR051057">
    <property type="entry name" value="PI-PLC_domain"/>
</dbReference>
<dbReference type="Gene3D" id="3.20.20.190">
    <property type="entry name" value="Phosphatidylinositol (PI) phosphodiesterase"/>
    <property type="match status" value="1"/>
</dbReference>
<organism evidence="1 2">
    <name type="scientific">Laodelphax striatellus</name>
    <name type="common">Small brown planthopper</name>
    <name type="synonym">Delphax striatella</name>
    <dbReference type="NCBI Taxonomy" id="195883"/>
    <lineage>
        <taxon>Eukaryota</taxon>
        <taxon>Metazoa</taxon>
        <taxon>Ecdysozoa</taxon>
        <taxon>Arthropoda</taxon>
        <taxon>Hexapoda</taxon>
        <taxon>Insecta</taxon>
        <taxon>Pterygota</taxon>
        <taxon>Neoptera</taxon>
        <taxon>Paraneoptera</taxon>
        <taxon>Hemiptera</taxon>
        <taxon>Auchenorrhyncha</taxon>
        <taxon>Fulgoroidea</taxon>
        <taxon>Delphacidae</taxon>
        <taxon>Criomorphinae</taxon>
        <taxon>Laodelphax</taxon>
    </lineage>
</organism>
<dbReference type="EMBL" id="QKKF02000111">
    <property type="protein sequence ID" value="RZF49295.1"/>
    <property type="molecule type" value="Genomic_DNA"/>
</dbReference>
<dbReference type="InParanoid" id="A0A482XT42"/>
<protein>
    <recommendedName>
        <fullName evidence="3">Phosphatidylinositol-specific phospholipase C X domain-containing protein</fullName>
    </recommendedName>
</protein>
<dbReference type="InterPro" id="IPR017946">
    <property type="entry name" value="PLC-like_Pdiesterase_TIM-brl"/>
</dbReference>
<accession>A0A482XT42</accession>
<dbReference type="GO" id="GO:0008081">
    <property type="term" value="F:phosphoric diester hydrolase activity"/>
    <property type="evidence" value="ECO:0007669"/>
    <property type="project" value="InterPro"/>
</dbReference>
<reference evidence="1 2" key="1">
    <citation type="journal article" date="2017" name="Gigascience">
        <title>Genome sequence of the small brown planthopper, Laodelphax striatellus.</title>
        <authorList>
            <person name="Zhu J."/>
            <person name="Jiang F."/>
            <person name="Wang X."/>
            <person name="Yang P."/>
            <person name="Bao Y."/>
            <person name="Zhao W."/>
            <person name="Wang W."/>
            <person name="Lu H."/>
            <person name="Wang Q."/>
            <person name="Cui N."/>
            <person name="Li J."/>
            <person name="Chen X."/>
            <person name="Luo L."/>
            <person name="Yu J."/>
            <person name="Kang L."/>
            <person name="Cui F."/>
        </authorList>
    </citation>
    <scope>NUCLEOTIDE SEQUENCE [LARGE SCALE GENOMIC DNA]</scope>
    <source>
        <strain evidence="1">Lst14</strain>
    </source>
</reference>
<evidence type="ECO:0008006" key="3">
    <source>
        <dbReference type="Google" id="ProtNLM"/>
    </source>
</evidence>
<dbReference type="Proteomes" id="UP000291343">
    <property type="component" value="Unassembled WGS sequence"/>
</dbReference>